<evidence type="ECO:0000313" key="2">
    <source>
        <dbReference type="EMBL" id="MXR19427.1"/>
    </source>
</evidence>
<evidence type="ECO:0000256" key="1">
    <source>
        <dbReference type="SAM" id="Phobius"/>
    </source>
</evidence>
<accession>A0A6B0SEL5</accession>
<dbReference type="AlphaFoldDB" id="A0A6B0SEL5"/>
<feature type="transmembrane region" description="Helical" evidence="1">
    <location>
        <begin position="22"/>
        <end position="43"/>
    </location>
</feature>
<keyword evidence="3" id="KW-1185">Reference proteome</keyword>
<protein>
    <submittedName>
        <fullName evidence="2">Uncharacterized protein</fullName>
    </submittedName>
</protein>
<evidence type="ECO:0000313" key="3">
    <source>
        <dbReference type="Proteomes" id="UP000471521"/>
    </source>
</evidence>
<organism evidence="2 3">
    <name type="scientific">Halobacterium bonnevillei</name>
    <dbReference type="NCBI Taxonomy" id="2692200"/>
    <lineage>
        <taxon>Archaea</taxon>
        <taxon>Methanobacteriati</taxon>
        <taxon>Methanobacteriota</taxon>
        <taxon>Stenosarchaea group</taxon>
        <taxon>Halobacteria</taxon>
        <taxon>Halobacteriales</taxon>
        <taxon>Halobacteriaceae</taxon>
        <taxon>Halobacterium</taxon>
    </lineage>
</organism>
<sequence length="82" mass="9161">MVSSRVATAAAGVLASLLVSVVVWKVFGVGLFFLAVPFVPLLFRERSSDSEPTVHECPECGFRTRTPDFEYCPRDGTRLRRR</sequence>
<reference evidence="2 3" key="1">
    <citation type="submission" date="2019-12" db="EMBL/GenBank/DDBJ databases">
        <title>Isolation and characterization of three novel carbon monoxide-oxidizing members of Halobacteria from salione crusts and soils.</title>
        <authorList>
            <person name="Myers M.R."/>
            <person name="King G.M."/>
        </authorList>
    </citation>
    <scope>NUCLEOTIDE SEQUENCE [LARGE SCALE GENOMIC DNA]</scope>
    <source>
        <strain evidence="2 3">PCN9</strain>
    </source>
</reference>
<dbReference type="Proteomes" id="UP000471521">
    <property type="component" value="Unassembled WGS sequence"/>
</dbReference>
<dbReference type="RefSeq" id="WP_233745243.1">
    <property type="nucleotide sequence ID" value="NZ_WUUU01000005.1"/>
</dbReference>
<keyword evidence="1" id="KW-1133">Transmembrane helix</keyword>
<keyword evidence="1" id="KW-0472">Membrane</keyword>
<gene>
    <name evidence="2" type="ORF">GRX66_01960</name>
</gene>
<name>A0A6B0SEL5_9EURY</name>
<proteinExistence type="predicted"/>
<keyword evidence="1" id="KW-0812">Transmembrane</keyword>
<comment type="caution">
    <text evidence="2">The sequence shown here is derived from an EMBL/GenBank/DDBJ whole genome shotgun (WGS) entry which is preliminary data.</text>
</comment>
<dbReference type="EMBL" id="WUUU01000005">
    <property type="protein sequence ID" value="MXR19427.1"/>
    <property type="molecule type" value="Genomic_DNA"/>
</dbReference>